<dbReference type="GO" id="GO:0005743">
    <property type="term" value="C:mitochondrial inner membrane"/>
    <property type="evidence" value="ECO:0007669"/>
    <property type="project" value="TreeGrafter"/>
</dbReference>
<dbReference type="AlphaFoldDB" id="A0AAV2TEC8"/>
<evidence type="ECO:0000256" key="3">
    <source>
        <dbReference type="ARBA" id="ARBA00022737"/>
    </source>
</evidence>
<name>A0AAV2TEC8_CALDB</name>
<evidence type="ECO:0000256" key="2">
    <source>
        <dbReference type="ARBA" id="ARBA00008219"/>
    </source>
</evidence>
<gene>
    <name evidence="7" type="ORF">CDAUBV1_LOCUS8725</name>
</gene>
<comment type="subcellular location">
    <subcellularLocation>
        <location evidence="1">Mitochondrion</location>
    </subcellularLocation>
</comment>
<dbReference type="PANTHER" id="PTHR13143:SF6">
    <property type="entry name" value="TETRATRICOPEPTIDE REPEAT PROTEIN 19, MITOCHONDRIAL"/>
    <property type="match status" value="1"/>
</dbReference>
<evidence type="ECO:0000313" key="7">
    <source>
        <dbReference type="EMBL" id="CAL5134760.1"/>
    </source>
</evidence>
<sequence>MWSTFFRWTFKTTFRRFGPNSRELSRAVVSTNGFRRSTYLLAVLAFPWPFKTPEEPKPESVTRQLFAASLKSLATRDFVKADETLHELLRHLYDSSEKGLIDRDTYVTQRARVCSEMANINLLMGEYEAAERLVKQVIQDCVDSHVSTSDAMIVELSLKLALIYEKLGTVDKADLGFKYCIENQEEKIGRLNDDTDKDQIANEKALLGMCYNYYSKFLFFQGNYDSALSFAKKGLDMATQLYPPEHPNCLNLRCDIAVIEAQQNHFDSAREHLMQAAKEAERSFSLIAPKDKENVPSESDALGACLIHILLQLASVEVLADQREAALKAVAEAESILPKLSSSSSSRKKIDQFVADYGL</sequence>
<keyword evidence="3" id="KW-0677">Repeat</keyword>
<evidence type="ECO:0000256" key="1">
    <source>
        <dbReference type="ARBA" id="ARBA00004173"/>
    </source>
</evidence>
<keyword evidence="6" id="KW-0496">Mitochondrion</keyword>
<protein>
    <submittedName>
        <fullName evidence="7">Uncharacterized protein</fullName>
    </submittedName>
</protein>
<dbReference type="EMBL" id="CAXLJL010000223">
    <property type="protein sequence ID" value="CAL5134760.1"/>
    <property type="molecule type" value="Genomic_DNA"/>
</dbReference>
<dbReference type="InterPro" id="IPR040395">
    <property type="entry name" value="TTC19"/>
</dbReference>
<evidence type="ECO:0000256" key="5">
    <source>
        <dbReference type="ARBA" id="ARBA00022946"/>
    </source>
</evidence>
<dbReference type="Proteomes" id="UP001497525">
    <property type="component" value="Unassembled WGS sequence"/>
</dbReference>
<organism evidence="7 8">
    <name type="scientific">Calicophoron daubneyi</name>
    <name type="common">Rumen fluke</name>
    <name type="synonym">Paramphistomum daubneyi</name>
    <dbReference type="NCBI Taxonomy" id="300641"/>
    <lineage>
        <taxon>Eukaryota</taxon>
        <taxon>Metazoa</taxon>
        <taxon>Spiralia</taxon>
        <taxon>Lophotrochozoa</taxon>
        <taxon>Platyhelminthes</taxon>
        <taxon>Trematoda</taxon>
        <taxon>Digenea</taxon>
        <taxon>Plagiorchiida</taxon>
        <taxon>Pronocephalata</taxon>
        <taxon>Paramphistomoidea</taxon>
        <taxon>Paramphistomidae</taxon>
        <taxon>Calicophoron</taxon>
    </lineage>
</organism>
<accession>A0AAV2TEC8</accession>
<evidence type="ECO:0000256" key="6">
    <source>
        <dbReference type="ARBA" id="ARBA00023128"/>
    </source>
</evidence>
<evidence type="ECO:0000256" key="4">
    <source>
        <dbReference type="ARBA" id="ARBA00022803"/>
    </source>
</evidence>
<dbReference type="InterPro" id="IPR011990">
    <property type="entry name" value="TPR-like_helical_dom_sf"/>
</dbReference>
<proteinExistence type="inferred from homology"/>
<dbReference type="Pfam" id="PF13424">
    <property type="entry name" value="TPR_12"/>
    <property type="match status" value="1"/>
</dbReference>
<evidence type="ECO:0000313" key="8">
    <source>
        <dbReference type="Proteomes" id="UP001497525"/>
    </source>
</evidence>
<dbReference type="SUPFAM" id="SSF48452">
    <property type="entry name" value="TPR-like"/>
    <property type="match status" value="1"/>
</dbReference>
<dbReference type="PANTHER" id="PTHR13143">
    <property type="entry name" value="TETRATRICOPEPTIDE REPEAT PROTEIN 19"/>
    <property type="match status" value="1"/>
</dbReference>
<reference evidence="7" key="1">
    <citation type="submission" date="2024-06" db="EMBL/GenBank/DDBJ databases">
        <authorList>
            <person name="Liu X."/>
            <person name="Lenzi L."/>
            <person name="Haldenby T S."/>
            <person name="Uol C."/>
        </authorList>
    </citation>
    <scope>NUCLEOTIDE SEQUENCE</scope>
</reference>
<dbReference type="Gene3D" id="1.25.40.10">
    <property type="entry name" value="Tetratricopeptide repeat domain"/>
    <property type="match status" value="1"/>
</dbReference>
<keyword evidence="5" id="KW-0809">Transit peptide</keyword>
<comment type="similarity">
    <text evidence="2">Belongs to the TTC19 family.</text>
</comment>
<dbReference type="GO" id="GO:0034551">
    <property type="term" value="P:mitochondrial respiratory chain complex III assembly"/>
    <property type="evidence" value="ECO:0007669"/>
    <property type="project" value="InterPro"/>
</dbReference>
<keyword evidence="4" id="KW-0802">TPR repeat</keyword>
<comment type="caution">
    <text evidence="7">The sequence shown here is derived from an EMBL/GenBank/DDBJ whole genome shotgun (WGS) entry which is preliminary data.</text>
</comment>